<gene>
    <name evidence="1" type="ORF">MACH26_08980</name>
</gene>
<organism evidence="1 2">
    <name type="scientific">Planctobacterium marinum</name>
    <dbReference type="NCBI Taxonomy" id="1631968"/>
    <lineage>
        <taxon>Bacteria</taxon>
        <taxon>Pseudomonadati</taxon>
        <taxon>Pseudomonadota</taxon>
        <taxon>Gammaproteobacteria</taxon>
        <taxon>Alteromonadales</taxon>
        <taxon>Alteromonadaceae</taxon>
        <taxon>Planctobacterium</taxon>
    </lineage>
</organism>
<evidence type="ECO:0000313" key="2">
    <source>
        <dbReference type="Proteomes" id="UP001333710"/>
    </source>
</evidence>
<name>A0AA48HKU0_9ALTE</name>
<proteinExistence type="predicted"/>
<accession>A0AA48HKU0</accession>
<dbReference type="KEGG" id="pmaw:MACH26_08980"/>
<evidence type="ECO:0000313" key="1">
    <source>
        <dbReference type="EMBL" id="BDX05377.1"/>
    </source>
</evidence>
<sequence length="287" mass="32786">MRYYHLSLTSLALVALVLLGITFEISRNAFPLNTKTLPSVLNFKDSCNTTAGKNSDALVITVQIEYMAKELMKALCDNDTVSRQFGEVRAHWMPNEREMLDFVGKGLVDLVLVKDNFIHAFNSDEVYGYKEVASYNKYSAFFIGLREKPELQKEYLLGKRIGILDYASSRSGHIAPMMLFKQLDLDEKQVNLVYAKNHQQLRQLLESGSVDIISTYWSEADETRFNREYRTALLSEIEGSKWYLKEAEKNTALKCAIQQELTRLAEQNRGYYRQLALTSPCSKPSGS</sequence>
<dbReference type="Gene3D" id="3.40.190.10">
    <property type="entry name" value="Periplasmic binding protein-like II"/>
    <property type="match status" value="1"/>
</dbReference>
<dbReference type="AlphaFoldDB" id="A0AA48HKU0"/>
<dbReference type="SUPFAM" id="SSF53850">
    <property type="entry name" value="Periplasmic binding protein-like II"/>
    <property type="match status" value="1"/>
</dbReference>
<reference evidence="1" key="1">
    <citation type="submission" date="2023-01" db="EMBL/GenBank/DDBJ databases">
        <title>Complete genome sequence of Planctobacterium marinum strain Dej080120_11.</title>
        <authorList>
            <person name="Ueki S."/>
            <person name="Maruyama F."/>
        </authorList>
    </citation>
    <scope>NUCLEOTIDE SEQUENCE</scope>
    <source>
        <strain evidence="1">Dej080120_11</strain>
    </source>
</reference>
<protein>
    <submittedName>
        <fullName evidence="1">Uncharacterized protein</fullName>
    </submittedName>
</protein>
<dbReference type="RefSeq" id="WP_338291344.1">
    <property type="nucleotide sequence ID" value="NZ_AP027272.1"/>
</dbReference>
<dbReference type="Proteomes" id="UP001333710">
    <property type="component" value="Chromosome"/>
</dbReference>
<dbReference type="EMBL" id="AP027272">
    <property type="protein sequence ID" value="BDX05377.1"/>
    <property type="molecule type" value="Genomic_DNA"/>
</dbReference>
<keyword evidence="2" id="KW-1185">Reference proteome</keyword>